<dbReference type="EMBL" id="KZ613944">
    <property type="protein sequence ID" value="PMD41921.1"/>
    <property type="molecule type" value="Genomic_DNA"/>
</dbReference>
<dbReference type="STRING" id="1149755.A0A2J6RTS0"/>
<dbReference type="Proteomes" id="UP000235786">
    <property type="component" value="Unassembled WGS sequence"/>
</dbReference>
<gene>
    <name evidence="1" type="ORF">L207DRAFT_582342</name>
</gene>
<sequence>MSWAASRETTRVEDRAYSLMGLFDINMPLLYGEGQKAFLRLQEEIANSSCDLSLFAWEVPLQNLYRQRFFGIFAPEPNYFEGCSSLVAQNNQFHNLNNFVITNKGLNIHTSLVECQIFGCPQAQGLPLWCHKEEDWMKSLVLPLNRTALGYVRSDYGVLGWTNPPFPPLSTIPSFVFTSSEWNMLPSEPKHFLLRKTLSPAAAHAVEADGSRFLSIKLPKWKYVEVHATGFPPALWDEGNSGFHLAGCTEFIGFVIIQITITNIQFSRAVVEVQVACGYCQEIGGPWACFVPPMNKERIKSMKSSELRCAALLSQFRAFNDEARQNSWRGYQIARQHIFASNLENNPPFRLTRTNMRVDDLFNWVEYKVEDVDITKLHIGAHIECSNSSQVTGTGGEITVTIVDPNRLLNSGLPKMFS</sequence>
<dbReference type="AlphaFoldDB" id="A0A2J6RTS0"/>
<dbReference type="PANTHER" id="PTHR10622:SF12">
    <property type="entry name" value="HET DOMAIN-CONTAINING PROTEIN"/>
    <property type="match status" value="1"/>
</dbReference>
<accession>A0A2J6RTS0</accession>
<organism evidence="1 2">
    <name type="scientific">Hyaloscypha variabilis (strain UAMH 11265 / GT02V1 / F)</name>
    <name type="common">Meliniomyces variabilis</name>
    <dbReference type="NCBI Taxonomy" id="1149755"/>
    <lineage>
        <taxon>Eukaryota</taxon>
        <taxon>Fungi</taxon>
        <taxon>Dikarya</taxon>
        <taxon>Ascomycota</taxon>
        <taxon>Pezizomycotina</taxon>
        <taxon>Leotiomycetes</taxon>
        <taxon>Helotiales</taxon>
        <taxon>Hyaloscyphaceae</taxon>
        <taxon>Hyaloscypha</taxon>
        <taxon>Hyaloscypha variabilis</taxon>
    </lineage>
</organism>
<keyword evidence="2" id="KW-1185">Reference proteome</keyword>
<evidence type="ECO:0000313" key="2">
    <source>
        <dbReference type="Proteomes" id="UP000235786"/>
    </source>
</evidence>
<protein>
    <submittedName>
        <fullName evidence="1">Uncharacterized protein</fullName>
    </submittedName>
</protein>
<reference evidence="1 2" key="1">
    <citation type="submission" date="2016-04" db="EMBL/GenBank/DDBJ databases">
        <title>A degradative enzymes factory behind the ericoid mycorrhizal symbiosis.</title>
        <authorList>
            <consortium name="DOE Joint Genome Institute"/>
            <person name="Martino E."/>
            <person name="Morin E."/>
            <person name="Grelet G."/>
            <person name="Kuo A."/>
            <person name="Kohler A."/>
            <person name="Daghino S."/>
            <person name="Barry K."/>
            <person name="Choi C."/>
            <person name="Cichocki N."/>
            <person name="Clum A."/>
            <person name="Copeland A."/>
            <person name="Hainaut M."/>
            <person name="Haridas S."/>
            <person name="Labutti K."/>
            <person name="Lindquist E."/>
            <person name="Lipzen A."/>
            <person name="Khouja H.-R."/>
            <person name="Murat C."/>
            <person name="Ohm R."/>
            <person name="Olson A."/>
            <person name="Spatafora J."/>
            <person name="Veneault-Fourrey C."/>
            <person name="Henrissat B."/>
            <person name="Grigoriev I."/>
            <person name="Martin F."/>
            <person name="Perotto S."/>
        </authorList>
    </citation>
    <scope>NUCLEOTIDE SEQUENCE [LARGE SCALE GENOMIC DNA]</scope>
    <source>
        <strain evidence="1 2">F</strain>
    </source>
</reference>
<name>A0A2J6RTS0_HYAVF</name>
<dbReference type="PANTHER" id="PTHR10622">
    <property type="entry name" value="HET DOMAIN-CONTAINING PROTEIN"/>
    <property type="match status" value="1"/>
</dbReference>
<evidence type="ECO:0000313" key="1">
    <source>
        <dbReference type="EMBL" id="PMD41921.1"/>
    </source>
</evidence>
<proteinExistence type="predicted"/>